<dbReference type="InterPro" id="IPR050390">
    <property type="entry name" value="C5-Methyltransferase"/>
</dbReference>
<evidence type="ECO:0000256" key="2">
    <source>
        <dbReference type="ARBA" id="ARBA00022603"/>
    </source>
</evidence>
<dbReference type="Proteomes" id="UP001300496">
    <property type="component" value="Unassembled WGS sequence"/>
</dbReference>
<dbReference type="SUPFAM" id="SSF53335">
    <property type="entry name" value="S-adenosyl-L-methionine-dependent methyltransferases"/>
    <property type="match status" value="1"/>
</dbReference>
<reference evidence="8 9" key="1">
    <citation type="journal article" date="2024" name="Int. J. Syst. Evol. Microbiol.">
        <title>Microbacterium memoriense sp. nov., a member of the Actinomycetota from marine beach sediment of the north coast of Portugal.</title>
        <authorList>
            <person name="Santos J.D.N.D."/>
            <person name="Klimek D."/>
            <person name="Calusinska M."/>
            <person name="Lobo-da-Cunha A."/>
            <person name="Catita J."/>
            <person name="Goncalves H."/>
            <person name="Gonzalez I."/>
            <person name="Lage O.M."/>
        </authorList>
    </citation>
    <scope>NUCLEOTIDE SEQUENCE [LARGE SCALE GENOMIC DNA]</scope>
    <source>
        <strain evidence="8 9">PMIC_1C1B</strain>
    </source>
</reference>
<organism evidence="8 9">
    <name type="scientific">Microbacterium memoriense</name>
    <dbReference type="NCBI Taxonomy" id="2978350"/>
    <lineage>
        <taxon>Bacteria</taxon>
        <taxon>Bacillati</taxon>
        <taxon>Actinomycetota</taxon>
        <taxon>Actinomycetes</taxon>
        <taxon>Micrococcales</taxon>
        <taxon>Microbacteriaceae</taxon>
        <taxon>Microbacterium</taxon>
    </lineage>
</organism>
<dbReference type="PANTHER" id="PTHR10629">
    <property type="entry name" value="CYTOSINE-SPECIFIC METHYLTRANSFERASE"/>
    <property type="match status" value="1"/>
</dbReference>
<evidence type="ECO:0000256" key="3">
    <source>
        <dbReference type="ARBA" id="ARBA00022679"/>
    </source>
</evidence>
<dbReference type="EC" id="2.1.1.37" evidence="1"/>
<keyword evidence="2 6" id="KW-0489">Methyltransferase</keyword>
<keyword evidence="9" id="KW-1185">Reference proteome</keyword>
<proteinExistence type="inferred from homology"/>
<evidence type="ECO:0000256" key="6">
    <source>
        <dbReference type="PROSITE-ProRule" id="PRU01016"/>
    </source>
</evidence>
<evidence type="ECO:0000256" key="1">
    <source>
        <dbReference type="ARBA" id="ARBA00011975"/>
    </source>
</evidence>
<dbReference type="PRINTS" id="PR00105">
    <property type="entry name" value="C5METTRFRASE"/>
</dbReference>
<evidence type="ECO:0000313" key="9">
    <source>
        <dbReference type="Proteomes" id="UP001300496"/>
    </source>
</evidence>
<comment type="similarity">
    <text evidence="6">Belongs to the class I-like SAM-binding methyltransferase superfamily. C5-methyltransferase family.</text>
</comment>
<dbReference type="GO" id="GO:0008168">
    <property type="term" value="F:methyltransferase activity"/>
    <property type="evidence" value="ECO:0007669"/>
    <property type="project" value="UniProtKB-KW"/>
</dbReference>
<feature type="active site" evidence="6">
    <location>
        <position position="88"/>
    </location>
</feature>
<keyword evidence="3 6" id="KW-0808">Transferase</keyword>
<keyword evidence="4 6" id="KW-0949">S-adenosyl-L-methionine</keyword>
<comment type="caution">
    <text evidence="8">The sequence shown here is derived from an EMBL/GenBank/DDBJ whole genome shotgun (WGS) entry which is preliminary data.</text>
</comment>
<dbReference type="InterPro" id="IPR001525">
    <property type="entry name" value="C5_MeTfrase"/>
</dbReference>
<name>A0ABT2PCT4_9MICO</name>
<keyword evidence="5" id="KW-0680">Restriction system</keyword>
<dbReference type="Gene3D" id="3.90.120.10">
    <property type="entry name" value="DNA Methylase, subunit A, domain 2"/>
    <property type="match status" value="1"/>
</dbReference>
<evidence type="ECO:0000313" key="8">
    <source>
        <dbReference type="EMBL" id="MCT9001678.1"/>
    </source>
</evidence>
<sequence>MPVINELPVIDLFAGAGGLGLGAQLAGGDLRLSVDNDSYSCETMAANPTFHGGRVLHGDVTELSGVQLRREAGLRANEDVVVIGGAPCQPFSKAAYWVDKGDEAAYRRARARGESAVKPSDSPTARPDSRRTLVHEFLRLVVEADAAAFVFENVPSILHPRNKHIFEALRADAEAVGYKTRTVVATATDYGAAQARQRVFLLGSLESTPDEPAATHFDAPTGNQLRKQTAGDALQDIDRSLVLLDDVAVEGRWAEHLREIPPGMNYKFHSAWAGHPSPTFEAETRYWNFLLKLSPDRASWTIPASPGPWTGPFHWESRRLAIAELAALQTFPVGYQFIGSRREKVRQIGNAVPSVMAQAMVSATMASVSRAEVAA</sequence>
<dbReference type="InterPro" id="IPR029063">
    <property type="entry name" value="SAM-dependent_MTases_sf"/>
</dbReference>
<gene>
    <name evidence="8" type="ORF">N4R40_04780</name>
</gene>
<protein>
    <recommendedName>
        <fullName evidence="1">DNA (cytosine-5-)-methyltransferase</fullName>
        <ecNumber evidence="1">2.1.1.37</ecNumber>
    </recommendedName>
</protein>
<evidence type="ECO:0000256" key="4">
    <source>
        <dbReference type="ARBA" id="ARBA00022691"/>
    </source>
</evidence>
<dbReference type="EMBL" id="JAODOR010000005">
    <property type="protein sequence ID" value="MCT9001678.1"/>
    <property type="molecule type" value="Genomic_DNA"/>
</dbReference>
<dbReference type="GO" id="GO:0032259">
    <property type="term" value="P:methylation"/>
    <property type="evidence" value="ECO:0007669"/>
    <property type="project" value="UniProtKB-KW"/>
</dbReference>
<evidence type="ECO:0000256" key="7">
    <source>
        <dbReference type="SAM" id="MobiDB-lite"/>
    </source>
</evidence>
<dbReference type="Gene3D" id="3.40.50.150">
    <property type="entry name" value="Vaccinia Virus protein VP39"/>
    <property type="match status" value="1"/>
</dbReference>
<feature type="region of interest" description="Disordered" evidence="7">
    <location>
        <begin position="211"/>
        <end position="230"/>
    </location>
</feature>
<dbReference type="Pfam" id="PF00145">
    <property type="entry name" value="DNA_methylase"/>
    <property type="match status" value="2"/>
</dbReference>
<dbReference type="RefSeq" id="WP_261606232.1">
    <property type="nucleotide sequence ID" value="NZ_JAODOR010000005.1"/>
</dbReference>
<dbReference type="PANTHER" id="PTHR10629:SF52">
    <property type="entry name" value="DNA (CYTOSINE-5)-METHYLTRANSFERASE 1"/>
    <property type="match status" value="1"/>
</dbReference>
<dbReference type="PROSITE" id="PS51679">
    <property type="entry name" value="SAM_MT_C5"/>
    <property type="match status" value="1"/>
</dbReference>
<accession>A0ABT2PCT4</accession>
<evidence type="ECO:0000256" key="5">
    <source>
        <dbReference type="ARBA" id="ARBA00022747"/>
    </source>
</evidence>